<accession>A0A0D8I9Z5</accession>
<dbReference type="EMBL" id="CP009687">
    <property type="protein sequence ID" value="AKL95584.1"/>
    <property type="molecule type" value="Genomic_DNA"/>
</dbReference>
<feature type="domain" description="AbiEi antitoxin N-terminal" evidence="1">
    <location>
        <begin position="5"/>
        <end position="53"/>
    </location>
</feature>
<sequence length="197" mass="23187">MNYLEKLEDFIKQKNGTILTSDLEDLNIPRIYLSKLVDMGKLERVSRGVYVSPETIEDEMYYMQCKYPRIIYSHETALFLHNLTDRTPFEYSATVSSSYKVVKNICENFKIYYIKNDLHSLGITDSMTSFGNKIKVYNVERTICDIVRSRNKIDIQIVNEALKRYIKLTSTDYALLIQYAKKLKVEKLIKNYMEVLL</sequence>
<evidence type="ECO:0000313" key="2">
    <source>
        <dbReference type="EMBL" id="AKL95584.1"/>
    </source>
</evidence>
<gene>
    <name evidence="2" type="ORF">CACET_c21370</name>
</gene>
<dbReference type="RefSeq" id="WP_044825099.1">
    <property type="nucleotide sequence ID" value="NZ_CP009687.1"/>
</dbReference>
<name>A0A0D8I9Z5_9CLOT</name>
<evidence type="ECO:0000313" key="3">
    <source>
        <dbReference type="Proteomes" id="UP000035704"/>
    </source>
</evidence>
<dbReference type="STRING" id="84022.CACET_c21370"/>
<keyword evidence="3" id="KW-1185">Reference proteome</keyword>
<evidence type="ECO:0000259" key="1">
    <source>
        <dbReference type="Pfam" id="PF13338"/>
    </source>
</evidence>
<dbReference type="InterPro" id="IPR025159">
    <property type="entry name" value="AbiEi_N"/>
</dbReference>
<dbReference type="KEGG" id="cace:CACET_c21370"/>
<dbReference type="Pfam" id="PF13338">
    <property type="entry name" value="AbiEi_4"/>
    <property type="match status" value="1"/>
</dbReference>
<proteinExistence type="predicted"/>
<dbReference type="PATRIC" id="fig|84022.5.peg.571"/>
<protein>
    <recommendedName>
        <fullName evidence="1">AbiEi antitoxin N-terminal domain-containing protein</fullName>
    </recommendedName>
</protein>
<dbReference type="AlphaFoldDB" id="A0A0D8I9Z5"/>
<dbReference type="OrthoDB" id="9801429at2"/>
<organism evidence="2 3">
    <name type="scientific">Clostridium aceticum</name>
    <dbReference type="NCBI Taxonomy" id="84022"/>
    <lineage>
        <taxon>Bacteria</taxon>
        <taxon>Bacillati</taxon>
        <taxon>Bacillota</taxon>
        <taxon>Clostridia</taxon>
        <taxon>Eubacteriales</taxon>
        <taxon>Clostridiaceae</taxon>
        <taxon>Clostridium</taxon>
    </lineage>
</organism>
<dbReference type="Proteomes" id="UP000035704">
    <property type="component" value="Chromosome"/>
</dbReference>
<reference evidence="2 3" key="1">
    <citation type="submission" date="2014-10" db="EMBL/GenBank/DDBJ databases">
        <title>Genome sequence of Clostridium aceticum DSM 1496.</title>
        <authorList>
            <person name="Poehlein A."/>
            <person name="Schiel-Bengelsdorf B."/>
            <person name="Gottschalk G."/>
            <person name="Duerre P."/>
            <person name="Daniel R."/>
        </authorList>
    </citation>
    <scope>NUCLEOTIDE SEQUENCE [LARGE SCALE GENOMIC DNA]</scope>
    <source>
        <strain evidence="2 3">DSM 1496</strain>
    </source>
</reference>